<organism evidence="10 11">
    <name type="scientific">Spiribacter vilamensis</name>
    <dbReference type="NCBI Taxonomy" id="531306"/>
    <lineage>
        <taxon>Bacteria</taxon>
        <taxon>Pseudomonadati</taxon>
        <taxon>Pseudomonadota</taxon>
        <taxon>Gammaproteobacteria</taxon>
        <taxon>Chromatiales</taxon>
        <taxon>Ectothiorhodospiraceae</taxon>
        <taxon>Spiribacter</taxon>
    </lineage>
</organism>
<comment type="subcellular location">
    <subcellularLocation>
        <location evidence="8">Cytoplasm</location>
    </subcellularLocation>
</comment>
<reference evidence="10 11" key="1">
    <citation type="submission" date="2019-02" db="EMBL/GenBank/DDBJ databases">
        <title>Genomic Encyclopedia of Type Strains, Phase IV (KMG-IV): sequencing the most valuable type-strain genomes for metagenomic binning, comparative biology and taxonomic classification.</title>
        <authorList>
            <person name="Goeker M."/>
        </authorList>
    </citation>
    <scope>NUCLEOTIDE SEQUENCE [LARGE SCALE GENOMIC DNA]</scope>
    <source>
        <strain evidence="10 11">DSM 21056</strain>
    </source>
</reference>
<dbReference type="EC" id="2.7.8.7" evidence="8"/>
<comment type="cofactor">
    <cofactor evidence="8">
        <name>Mg(2+)</name>
        <dbReference type="ChEBI" id="CHEBI:18420"/>
    </cofactor>
</comment>
<keyword evidence="4 8" id="KW-0276">Fatty acid metabolism</keyword>
<evidence type="ECO:0000256" key="6">
    <source>
        <dbReference type="ARBA" id="ARBA00023098"/>
    </source>
</evidence>
<dbReference type="InterPro" id="IPR004568">
    <property type="entry name" value="Ppantetheine-prot_Trfase_dom"/>
</dbReference>
<keyword evidence="11" id="KW-1185">Reference proteome</keyword>
<evidence type="ECO:0000256" key="1">
    <source>
        <dbReference type="ARBA" id="ARBA00022516"/>
    </source>
</evidence>
<feature type="binding site" evidence="8">
    <location>
        <position position="9"/>
    </location>
    <ligand>
        <name>Mg(2+)</name>
        <dbReference type="ChEBI" id="CHEBI:18420"/>
    </ligand>
</feature>
<dbReference type="RefSeq" id="WP_130502534.1">
    <property type="nucleotide sequence ID" value="NZ_SHLI01000001.1"/>
</dbReference>
<dbReference type="Gene3D" id="3.90.470.20">
    <property type="entry name" value="4'-phosphopantetheinyl transferase domain"/>
    <property type="match status" value="1"/>
</dbReference>
<evidence type="ECO:0000256" key="7">
    <source>
        <dbReference type="ARBA" id="ARBA00023160"/>
    </source>
</evidence>
<keyword evidence="7 8" id="KW-0275">Fatty acid biosynthesis</keyword>
<evidence type="ECO:0000256" key="4">
    <source>
        <dbReference type="ARBA" id="ARBA00022832"/>
    </source>
</evidence>
<evidence type="ECO:0000256" key="2">
    <source>
        <dbReference type="ARBA" id="ARBA00022679"/>
    </source>
</evidence>
<gene>
    <name evidence="8" type="primary">acpS</name>
    <name evidence="10" type="ORF">EV698_0435</name>
</gene>
<dbReference type="GO" id="GO:0008897">
    <property type="term" value="F:holo-[acyl-carrier-protein] synthase activity"/>
    <property type="evidence" value="ECO:0007669"/>
    <property type="project" value="UniProtKB-UniRule"/>
</dbReference>
<evidence type="ECO:0000256" key="3">
    <source>
        <dbReference type="ARBA" id="ARBA00022723"/>
    </source>
</evidence>
<evidence type="ECO:0000259" key="9">
    <source>
        <dbReference type="Pfam" id="PF01648"/>
    </source>
</evidence>
<dbReference type="AlphaFoldDB" id="A0A4Q8CYZ8"/>
<keyword evidence="5 8" id="KW-0460">Magnesium</keyword>
<dbReference type="Proteomes" id="UP000292298">
    <property type="component" value="Unassembled WGS sequence"/>
</dbReference>
<dbReference type="NCBIfam" id="TIGR00556">
    <property type="entry name" value="pantethn_trn"/>
    <property type="match status" value="1"/>
</dbReference>
<keyword evidence="8" id="KW-0963">Cytoplasm</keyword>
<comment type="function">
    <text evidence="8">Transfers the 4'-phosphopantetheine moiety from coenzyme A to a Ser of acyl-carrier-protein.</text>
</comment>
<keyword evidence="1 8" id="KW-0444">Lipid biosynthesis</keyword>
<evidence type="ECO:0000313" key="10">
    <source>
        <dbReference type="EMBL" id="RZU98194.1"/>
    </source>
</evidence>
<keyword evidence="2 8" id="KW-0808">Transferase</keyword>
<dbReference type="OrthoDB" id="517356at2"/>
<sequence>MSIIGIGTDIVRVARLEKLEERYGDRLASRLLGPAEWRGYQSIANHKGPAAAYLARRFAAKEAAAKALGCGIGARARLTELQVEHTSVGAPLLVFTGAARRRADALGVARSHLSISDEHDQALAFVILER</sequence>
<dbReference type="SUPFAM" id="SSF56214">
    <property type="entry name" value="4'-phosphopantetheinyl transferase"/>
    <property type="match status" value="1"/>
</dbReference>
<dbReference type="HAMAP" id="MF_00101">
    <property type="entry name" value="AcpS"/>
    <property type="match status" value="1"/>
</dbReference>
<name>A0A4Q8CYZ8_9GAMM</name>
<comment type="caution">
    <text evidence="10">The sequence shown here is derived from an EMBL/GenBank/DDBJ whole genome shotgun (WGS) entry which is preliminary data.</text>
</comment>
<comment type="similarity">
    <text evidence="8">Belongs to the P-Pant transferase superfamily. AcpS family.</text>
</comment>
<keyword evidence="6 8" id="KW-0443">Lipid metabolism</keyword>
<keyword evidence="3 8" id="KW-0479">Metal-binding</keyword>
<evidence type="ECO:0000256" key="5">
    <source>
        <dbReference type="ARBA" id="ARBA00022842"/>
    </source>
</evidence>
<dbReference type="Pfam" id="PF01648">
    <property type="entry name" value="ACPS"/>
    <property type="match status" value="1"/>
</dbReference>
<dbReference type="InterPro" id="IPR037143">
    <property type="entry name" value="4-PPantetheinyl_Trfase_dom_sf"/>
</dbReference>
<dbReference type="InterPro" id="IPR002582">
    <property type="entry name" value="ACPS"/>
</dbReference>
<evidence type="ECO:0000313" key="11">
    <source>
        <dbReference type="Proteomes" id="UP000292298"/>
    </source>
</evidence>
<evidence type="ECO:0000256" key="8">
    <source>
        <dbReference type="HAMAP-Rule" id="MF_00101"/>
    </source>
</evidence>
<comment type="catalytic activity">
    <reaction evidence="8">
        <text>apo-[ACP] + CoA = holo-[ACP] + adenosine 3',5'-bisphosphate + H(+)</text>
        <dbReference type="Rhea" id="RHEA:12068"/>
        <dbReference type="Rhea" id="RHEA-COMP:9685"/>
        <dbReference type="Rhea" id="RHEA-COMP:9690"/>
        <dbReference type="ChEBI" id="CHEBI:15378"/>
        <dbReference type="ChEBI" id="CHEBI:29999"/>
        <dbReference type="ChEBI" id="CHEBI:57287"/>
        <dbReference type="ChEBI" id="CHEBI:58343"/>
        <dbReference type="ChEBI" id="CHEBI:64479"/>
        <dbReference type="EC" id="2.7.8.7"/>
    </reaction>
</comment>
<dbReference type="NCBIfam" id="TIGR00516">
    <property type="entry name" value="acpS"/>
    <property type="match status" value="1"/>
</dbReference>
<dbReference type="GO" id="GO:0005737">
    <property type="term" value="C:cytoplasm"/>
    <property type="evidence" value="ECO:0007669"/>
    <property type="project" value="UniProtKB-SubCell"/>
</dbReference>
<dbReference type="GO" id="GO:0000287">
    <property type="term" value="F:magnesium ion binding"/>
    <property type="evidence" value="ECO:0007669"/>
    <property type="project" value="UniProtKB-UniRule"/>
</dbReference>
<dbReference type="GO" id="GO:0006633">
    <property type="term" value="P:fatty acid biosynthetic process"/>
    <property type="evidence" value="ECO:0007669"/>
    <property type="project" value="UniProtKB-UniRule"/>
</dbReference>
<feature type="binding site" evidence="8">
    <location>
        <position position="62"/>
    </location>
    <ligand>
        <name>Mg(2+)</name>
        <dbReference type="ChEBI" id="CHEBI:18420"/>
    </ligand>
</feature>
<accession>A0A4Q8CYZ8</accession>
<dbReference type="EMBL" id="SHLI01000001">
    <property type="protein sequence ID" value="RZU98194.1"/>
    <property type="molecule type" value="Genomic_DNA"/>
</dbReference>
<proteinExistence type="inferred from homology"/>
<protein>
    <recommendedName>
        <fullName evidence="8">Holo-[acyl-carrier-protein] synthase</fullName>
        <shortName evidence="8">Holo-ACP synthase</shortName>
        <ecNumber evidence="8">2.7.8.7</ecNumber>
    </recommendedName>
    <alternativeName>
        <fullName evidence="8">4'-phosphopantetheinyl transferase AcpS</fullName>
    </alternativeName>
</protein>
<feature type="domain" description="4'-phosphopantetheinyl transferase" evidence="9">
    <location>
        <begin position="5"/>
        <end position="109"/>
    </location>
</feature>
<dbReference type="InterPro" id="IPR008278">
    <property type="entry name" value="4-PPantetheinyl_Trfase_dom"/>
</dbReference>